<dbReference type="PROSITE" id="PS51184">
    <property type="entry name" value="JMJC"/>
    <property type="match status" value="1"/>
</dbReference>
<evidence type="ECO:0000259" key="9">
    <source>
        <dbReference type="PROSITE" id="PS51183"/>
    </source>
</evidence>
<evidence type="ECO:0000259" key="10">
    <source>
        <dbReference type="PROSITE" id="PS51184"/>
    </source>
</evidence>
<evidence type="ECO:0000256" key="5">
    <source>
        <dbReference type="ARBA" id="ARBA00023242"/>
    </source>
</evidence>
<evidence type="ECO:0000259" key="7">
    <source>
        <dbReference type="PROSITE" id="PS50016"/>
    </source>
</evidence>
<dbReference type="InterPro" id="IPR011011">
    <property type="entry name" value="Znf_FYVE_PHD"/>
</dbReference>
<dbReference type="OrthoDB" id="1678912at2759"/>
<dbReference type="GO" id="GO:0034599">
    <property type="term" value="P:cellular response to oxidative stress"/>
    <property type="evidence" value="ECO:0007669"/>
    <property type="project" value="EnsemblFungi"/>
</dbReference>
<dbReference type="SMART" id="SM01014">
    <property type="entry name" value="ARID"/>
    <property type="match status" value="1"/>
</dbReference>
<dbReference type="SUPFAM" id="SSF46774">
    <property type="entry name" value="ARID-like"/>
    <property type="match status" value="1"/>
</dbReference>
<dbReference type="PROSITE" id="PS01359">
    <property type="entry name" value="ZF_PHD_1"/>
    <property type="match status" value="1"/>
</dbReference>
<dbReference type="InParanoid" id="H2AP39"/>
<dbReference type="Pfam" id="PF01388">
    <property type="entry name" value="ARID"/>
    <property type="match status" value="1"/>
</dbReference>
<dbReference type="CDD" id="cd15518">
    <property type="entry name" value="PHD_Ecm5p_Lid2p_like"/>
    <property type="match status" value="1"/>
</dbReference>
<evidence type="ECO:0000256" key="2">
    <source>
        <dbReference type="ARBA" id="ARBA00022723"/>
    </source>
</evidence>
<dbReference type="InterPro" id="IPR036431">
    <property type="entry name" value="ARID_dom_sf"/>
</dbReference>
<dbReference type="Pfam" id="PF02373">
    <property type="entry name" value="JmjC"/>
    <property type="match status" value="1"/>
</dbReference>
<dbReference type="STRING" id="1071382.H2AP39"/>
<dbReference type="KEGG" id="kaf:KAFR_0A07050"/>
<dbReference type="FunFam" id="3.30.40.10:FF:000776">
    <property type="entry name" value="Ecm5p"/>
    <property type="match status" value="1"/>
</dbReference>
<dbReference type="GO" id="GO:0003677">
    <property type="term" value="F:DNA binding"/>
    <property type="evidence" value="ECO:0007669"/>
    <property type="project" value="InterPro"/>
</dbReference>
<dbReference type="InterPro" id="IPR019786">
    <property type="entry name" value="Zinc_finger_PHD-type_CS"/>
</dbReference>
<dbReference type="CDD" id="cd16100">
    <property type="entry name" value="ARID"/>
    <property type="match status" value="1"/>
</dbReference>
<dbReference type="PROSITE" id="PS50016">
    <property type="entry name" value="ZF_PHD_2"/>
    <property type="match status" value="1"/>
</dbReference>
<dbReference type="InterPro" id="IPR003347">
    <property type="entry name" value="JmjC_dom"/>
</dbReference>
<dbReference type="GO" id="GO:0070211">
    <property type="term" value="C:Snt2C complex"/>
    <property type="evidence" value="ECO:0007669"/>
    <property type="project" value="EnsemblFungi"/>
</dbReference>
<dbReference type="InterPro" id="IPR003349">
    <property type="entry name" value="JmjN"/>
</dbReference>
<dbReference type="Gene3D" id="1.10.150.60">
    <property type="entry name" value="ARID DNA-binding domain"/>
    <property type="match status" value="1"/>
</dbReference>
<feature type="domain" description="PHD-type" evidence="7">
    <location>
        <begin position="1190"/>
        <end position="1241"/>
    </location>
</feature>
<dbReference type="PROSITE" id="PS51011">
    <property type="entry name" value="ARID"/>
    <property type="match status" value="1"/>
</dbReference>
<evidence type="ECO:0000256" key="1">
    <source>
        <dbReference type="ARBA" id="ARBA00004123"/>
    </source>
</evidence>
<name>H2AP39_KAZAF</name>
<dbReference type="Proteomes" id="UP000005220">
    <property type="component" value="Chromosome 1"/>
</dbReference>
<organism evidence="11 12">
    <name type="scientific">Kazachstania africana (strain ATCC 22294 / BCRC 22015 / CBS 2517 / CECT 1963 / NBRC 1671 / NRRL Y-8276)</name>
    <name type="common">Yeast</name>
    <name type="synonym">Kluyveromyces africanus</name>
    <dbReference type="NCBI Taxonomy" id="1071382"/>
    <lineage>
        <taxon>Eukaryota</taxon>
        <taxon>Fungi</taxon>
        <taxon>Dikarya</taxon>
        <taxon>Ascomycota</taxon>
        <taxon>Saccharomycotina</taxon>
        <taxon>Saccharomycetes</taxon>
        <taxon>Saccharomycetales</taxon>
        <taxon>Saccharomycetaceae</taxon>
        <taxon>Kazachstania</taxon>
    </lineage>
</organism>
<dbReference type="EMBL" id="HE650821">
    <property type="protein sequence ID" value="CCF56139.1"/>
    <property type="molecule type" value="Genomic_DNA"/>
</dbReference>
<dbReference type="InterPro" id="IPR001965">
    <property type="entry name" value="Znf_PHD"/>
</dbReference>
<dbReference type="GeneID" id="13882131"/>
<keyword evidence="12" id="KW-1185">Reference proteome</keyword>
<dbReference type="SMART" id="SM00249">
    <property type="entry name" value="PHD"/>
    <property type="match status" value="1"/>
</dbReference>
<accession>H2AP39</accession>
<evidence type="ECO:0000259" key="8">
    <source>
        <dbReference type="PROSITE" id="PS51011"/>
    </source>
</evidence>
<dbReference type="GO" id="GO:0010468">
    <property type="term" value="P:regulation of gene expression"/>
    <property type="evidence" value="ECO:0007669"/>
    <property type="project" value="TreeGrafter"/>
</dbReference>
<feature type="domain" description="JmjN" evidence="9">
    <location>
        <begin position="66"/>
        <end position="107"/>
    </location>
</feature>
<evidence type="ECO:0000313" key="11">
    <source>
        <dbReference type="EMBL" id="CCF56139.1"/>
    </source>
</evidence>
<keyword evidence="3 6" id="KW-0863">Zinc-finger</keyword>
<dbReference type="Gene3D" id="2.60.120.650">
    <property type="entry name" value="Cupin"/>
    <property type="match status" value="1"/>
</dbReference>
<dbReference type="PROSITE" id="PS51183">
    <property type="entry name" value="JMJN"/>
    <property type="match status" value="1"/>
</dbReference>
<dbReference type="SMART" id="SM00501">
    <property type="entry name" value="BRIGHT"/>
    <property type="match status" value="1"/>
</dbReference>
<dbReference type="FunCoup" id="H2AP39">
    <property type="interactions" value="381"/>
</dbReference>
<dbReference type="HOGENOM" id="CLU_250352_0_0_1"/>
<proteinExistence type="predicted"/>
<dbReference type="InterPro" id="IPR019787">
    <property type="entry name" value="Znf_PHD-finger"/>
</dbReference>
<keyword evidence="4" id="KW-0862">Zinc</keyword>
<dbReference type="Gene3D" id="3.30.40.10">
    <property type="entry name" value="Zinc/RING finger domain, C3HC4 (zinc finger)"/>
    <property type="match status" value="1"/>
</dbReference>
<dbReference type="Pfam" id="PF08429">
    <property type="entry name" value="PLU-1"/>
    <property type="match status" value="1"/>
</dbReference>
<dbReference type="InterPro" id="IPR013083">
    <property type="entry name" value="Znf_RING/FYVE/PHD"/>
</dbReference>
<keyword evidence="5" id="KW-0539">Nucleus</keyword>
<dbReference type="eggNOG" id="KOG1246">
    <property type="taxonomic scope" value="Eukaryota"/>
</dbReference>
<feature type="domain" description="ARID" evidence="8">
    <location>
        <begin position="137"/>
        <end position="232"/>
    </location>
</feature>
<dbReference type="InterPro" id="IPR013637">
    <property type="entry name" value="Lys_sp_deMease-like_dom"/>
</dbReference>
<dbReference type="SUPFAM" id="SSF51197">
    <property type="entry name" value="Clavaminate synthase-like"/>
    <property type="match status" value="1"/>
</dbReference>
<dbReference type="InterPro" id="IPR001606">
    <property type="entry name" value="ARID_dom"/>
</dbReference>
<dbReference type="SMART" id="SM00558">
    <property type="entry name" value="JmjC"/>
    <property type="match status" value="1"/>
</dbReference>
<evidence type="ECO:0000256" key="3">
    <source>
        <dbReference type="ARBA" id="ARBA00022771"/>
    </source>
</evidence>
<reference evidence="11 12" key="1">
    <citation type="journal article" date="2011" name="Proc. Natl. Acad. Sci. U.S.A.">
        <title>Evolutionary erosion of yeast sex chromosomes by mating-type switching accidents.</title>
        <authorList>
            <person name="Gordon J.L."/>
            <person name="Armisen D."/>
            <person name="Proux-Wera E."/>
            <person name="Oheigeartaigh S.S."/>
            <person name="Byrne K.P."/>
            <person name="Wolfe K.H."/>
        </authorList>
    </citation>
    <scope>NUCLEOTIDE SEQUENCE [LARGE SCALE GENOMIC DNA]</scope>
    <source>
        <strain evidence="12">ATCC 22294 / BCRC 22015 / CBS 2517 / CECT 1963 / NBRC 1671 / NRRL Y-8276</strain>
    </source>
</reference>
<keyword evidence="2" id="KW-0479">Metal-binding</keyword>
<evidence type="ECO:0000313" key="12">
    <source>
        <dbReference type="Proteomes" id="UP000005220"/>
    </source>
</evidence>
<evidence type="ECO:0000256" key="4">
    <source>
        <dbReference type="ARBA" id="ARBA00022833"/>
    </source>
</evidence>
<dbReference type="SUPFAM" id="SSF57903">
    <property type="entry name" value="FYVE/PHD zinc finger"/>
    <property type="match status" value="1"/>
</dbReference>
<dbReference type="RefSeq" id="XP_003955274.1">
    <property type="nucleotide sequence ID" value="XM_003955225.1"/>
</dbReference>
<dbReference type="GO" id="GO:0006338">
    <property type="term" value="P:chromatin remodeling"/>
    <property type="evidence" value="ECO:0007669"/>
    <property type="project" value="TreeGrafter"/>
</dbReference>
<comment type="subcellular location">
    <subcellularLocation>
        <location evidence="1">Nucleus</location>
    </subcellularLocation>
</comment>
<sequence>MTYLPTHLPINTTILTFIHRVSRGQVLHLTHLRSTPSRSLIPTEKCQSEYIMKKSGLYYYITRDSVPTFILKKHEISDPIQFYESVTDLGKRYGCIKLKFTSEESNAVDMVTKLDINFEKFWFKARKQYLKPLKNENARILKFYRNLYHYYTSIKKSTNFIKIPSIDKRTLDLYRLRKCVHLRGGFDAVCQKKLWAQIGRELGYSGRIMSSLSTSLRSAYEKVLLEFDLYEDSHNDGNVTNNLEPKSPANLTPPLEEPIAHNELKRKSYEQNDTHFKRHNLGRTISTQLSCELGGIEDTFFRIRDVKKSKKFPTKFESLTEERIGYTQSNRATLPSYDFNFWETGLEIYDNDKFESKSSPLYNIKQYYEKSQTVFQKVKEEYPDKFSDLLASESNLSLENFEDLYWQLLSNQDNDLEIDSGLAVSSRIHGDDLALPPYHGLNGHNMLNKWRLKDLPLNENSLAKFMDIDLGGHTISRYDIGMLFSILGWSVNDNFVPSINFNHLGSSKVWYIVSEPDMEKFENLLDKNCQQNPEIHNEIYEEAFERSEFFKCYKENSFYGDASISDNVELKSSHSLNNLQLHPDMILSNGIKLRKVIQEAGSFIFKFPKCYTSSISSGFHVSETAHFMPKSWSQYAIDGTNWLAQNRILPSIDLHKFLMNLLLYSEDQDIINYCERFLRNYIQNELQNRMKIKKLLNNIDIIHNCLDFTSTSSLKSTGFSKVVLSHDADIINLSLEEFFDFFKGQSDFLNPDQVHIFNKPLSLFQISLHVRYEDKMLQNILDSVYNARLHANVLAFSSSDVASRLEKLVNSKYEDRAIPLEVLQKMLQETNARDPAYKALNELVLKSQLLRRDCQNILTVLKRLQDNHKPNVPVMSTLQVELLEKSPLSLLSYKLFSCIKKVQEYPVTFEELPRLVKLHNETIELEKKIYGLRNASTTLDELLKLYDMLFFLPIMDEPQNELLIHIHKSIWLKLFEDVFISDDHKSPYSIDELYSFFDFGVKYCGSSEIDKLEIVRSRIIMIQNVVQRVKKIMRNVKLNAKLSISDVKEVSSIIQTQHVPIDENVKKLLDDILNGVESIRSSMNPLWDKLSINRPFIDEIDDLIRKNSTDYFKLSSKFNGSESDKRICITEARENDMLTKQVKTCRSWIFDFNKIVKKHKLDKLLPTVSRCLDLETDACISYEDPNTIQTSYCFCRQGDVGTMVECELCKEWYHTTCINKGNWSLPDDPRSAFVCSICNINLNTAIPPQNKINFGNLKSIVIDSLKLEVIPERKILQNLFELFHLALTFRNELETVLFENGEINTKNSLHKIKFYIRKAEGSFCEFIDLLGPLKRYCHHVDREKFANLQNSGSIIVTGNE</sequence>
<evidence type="ECO:0000256" key="6">
    <source>
        <dbReference type="PROSITE-ProRule" id="PRU00146"/>
    </source>
</evidence>
<dbReference type="PANTHER" id="PTHR10694:SF113">
    <property type="entry name" value="PROTEIN JUMONJI"/>
    <property type="match status" value="1"/>
</dbReference>
<protein>
    <submittedName>
        <fullName evidence="11">Uncharacterized protein</fullName>
    </submittedName>
</protein>
<feature type="domain" description="JmjC" evidence="10">
    <location>
        <begin position="444"/>
        <end position="644"/>
    </location>
</feature>
<gene>
    <name evidence="11" type="primary">KAFR0A07050</name>
    <name evidence="11" type="ORF">KAFR_0A07050</name>
</gene>
<dbReference type="GO" id="GO:0008270">
    <property type="term" value="F:zinc ion binding"/>
    <property type="evidence" value="ECO:0007669"/>
    <property type="project" value="UniProtKB-KW"/>
</dbReference>
<dbReference type="PANTHER" id="PTHR10694">
    <property type="entry name" value="LYSINE-SPECIFIC DEMETHYLASE"/>
    <property type="match status" value="1"/>
</dbReference>